<sequence>MSSTHHSNSVPVAGLFVDMFCTSIIDVAGELGIPCYLYFASPATFLGFMLHLPTLDTQVGSEFEDSGTEFTIPSFANSVPSQVFPPTMSKRNVDGYSWFLHHGRRYRETKGIIVNTFRKLEPFACNSFSTGDVPPVYPVGPILDHHGPARWHSNHDDIMKWLDHQPPSSVAFLCFGSMGSLSGAQLREIAHGLERTGYRFLWSVRRPPKAKLDLPSDYTDLEKVLPDGFLERTDGIGLVCGWVPQVANLAHKAIGGFVSHCGWNSILESLWYGVPIATWPVYAEQQMNAFEMVKELELAVEIRLDYREDSDLVLAEEVERGVRRLMDGDGEIRRKVKEMSEKSRKAVTENGSSLTSLGHLIEELKAEI</sequence>
<dbReference type="PANTHER" id="PTHR48048:SF81">
    <property type="entry name" value="GLYCOSYLTRANSFERASE"/>
    <property type="match status" value="1"/>
</dbReference>
<evidence type="ECO:0000256" key="1">
    <source>
        <dbReference type="ARBA" id="ARBA00009995"/>
    </source>
</evidence>
<evidence type="ECO:0000313" key="3">
    <source>
        <dbReference type="EMBL" id="MPA78538.1"/>
    </source>
</evidence>
<dbReference type="CDD" id="cd03784">
    <property type="entry name" value="GT1_Gtf-like"/>
    <property type="match status" value="1"/>
</dbReference>
<dbReference type="PANTHER" id="PTHR48048">
    <property type="entry name" value="GLYCOSYLTRANSFERASE"/>
    <property type="match status" value="1"/>
</dbReference>
<name>A0A5B7CC84_DAVIN</name>
<keyword evidence="2" id="KW-0808">Transferase</keyword>
<proteinExistence type="inferred from homology"/>
<dbReference type="InterPro" id="IPR050481">
    <property type="entry name" value="UDP-glycosyltransf_plant"/>
</dbReference>
<gene>
    <name evidence="3" type="ORF">Din_047979</name>
</gene>
<organism evidence="3">
    <name type="scientific">Davidia involucrata</name>
    <name type="common">Dove tree</name>
    <dbReference type="NCBI Taxonomy" id="16924"/>
    <lineage>
        <taxon>Eukaryota</taxon>
        <taxon>Viridiplantae</taxon>
        <taxon>Streptophyta</taxon>
        <taxon>Embryophyta</taxon>
        <taxon>Tracheophyta</taxon>
        <taxon>Spermatophyta</taxon>
        <taxon>Magnoliopsida</taxon>
        <taxon>eudicotyledons</taxon>
        <taxon>Gunneridae</taxon>
        <taxon>Pentapetalae</taxon>
        <taxon>asterids</taxon>
        <taxon>Cornales</taxon>
        <taxon>Nyssaceae</taxon>
        <taxon>Davidia</taxon>
    </lineage>
</organism>
<dbReference type="FunFam" id="3.40.50.2000:FF:000056">
    <property type="entry name" value="Glycosyltransferase"/>
    <property type="match status" value="1"/>
</dbReference>
<dbReference type="Pfam" id="PF00201">
    <property type="entry name" value="UDPGT"/>
    <property type="match status" value="1"/>
</dbReference>
<evidence type="ECO:0008006" key="4">
    <source>
        <dbReference type="Google" id="ProtNLM"/>
    </source>
</evidence>
<dbReference type="AlphaFoldDB" id="A0A5B7CC84"/>
<accession>A0A5B7CC84</accession>
<evidence type="ECO:0000256" key="2">
    <source>
        <dbReference type="ARBA" id="ARBA00022679"/>
    </source>
</evidence>
<protein>
    <recommendedName>
        <fullName evidence="4">UDP-glycosyltransferases domain-containing protein</fullName>
    </recommendedName>
</protein>
<reference evidence="3" key="1">
    <citation type="submission" date="2019-08" db="EMBL/GenBank/DDBJ databases">
        <title>Reference gene set and small RNA set construction with multiple tissues from Davidia involucrata Baill.</title>
        <authorList>
            <person name="Yang H."/>
            <person name="Zhou C."/>
            <person name="Li G."/>
            <person name="Wang J."/>
            <person name="Gao P."/>
            <person name="Wang M."/>
            <person name="Wang R."/>
            <person name="Zhao Y."/>
        </authorList>
    </citation>
    <scope>NUCLEOTIDE SEQUENCE</scope>
    <source>
        <tissue evidence="3">Mixed with DoveR01_LX</tissue>
    </source>
</reference>
<dbReference type="GO" id="GO:0035251">
    <property type="term" value="F:UDP-glucosyltransferase activity"/>
    <property type="evidence" value="ECO:0007669"/>
    <property type="project" value="InterPro"/>
</dbReference>
<comment type="similarity">
    <text evidence="1">Belongs to the UDP-glycosyltransferase family.</text>
</comment>
<dbReference type="InterPro" id="IPR002213">
    <property type="entry name" value="UDP_glucos_trans"/>
</dbReference>
<dbReference type="EMBL" id="GHES01047979">
    <property type="protein sequence ID" value="MPA78538.1"/>
    <property type="molecule type" value="Transcribed_RNA"/>
</dbReference>
<dbReference type="SUPFAM" id="SSF53756">
    <property type="entry name" value="UDP-Glycosyltransferase/glycogen phosphorylase"/>
    <property type="match status" value="1"/>
</dbReference>
<dbReference type="Gene3D" id="3.40.50.2000">
    <property type="entry name" value="Glycogen Phosphorylase B"/>
    <property type="match status" value="2"/>
</dbReference>